<evidence type="ECO:0000259" key="3">
    <source>
        <dbReference type="PROSITE" id="PS51378"/>
    </source>
</evidence>
<dbReference type="AlphaFoldDB" id="A0A811VM51"/>
<proteinExistence type="predicted"/>
<evidence type="ECO:0000313" key="4">
    <source>
        <dbReference type="EMBL" id="CAD7015289.1"/>
    </source>
</evidence>
<gene>
    <name evidence="4" type="ORF">CCAP1982_LOCUS23236</name>
</gene>
<sequence>MKAAILLAGLFCVFCLLTTAKAGPLNGATVEAEEANRLIANLAVENPESLKTLSRQKRFTCDFLESTEACIFHCLLLGRRGGYCSRHK</sequence>
<feature type="non-terminal residue" evidence="4">
    <location>
        <position position="88"/>
    </location>
</feature>
<feature type="chain" id="PRO_5032319319" evidence="2">
    <location>
        <begin position="23"/>
        <end position="88"/>
    </location>
</feature>
<organism evidence="4 5">
    <name type="scientific">Ceratitis capitata</name>
    <name type="common">Mediterranean fruit fly</name>
    <name type="synonym">Tephritis capitata</name>
    <dbReference type="NCBI Taxonomy" id="7213"/>
    <lineage>
        <taxon>Eukaryota</taxon>
        <taxon>Metazoa</taxon>
        <taxon>Ecdysozoa</taxon>
        <taxon>Arthropoda</taxon>
        <taxon>Hexapoda</taxon>
        <taxon>Insecta</taxon>
        <taxon>Pterygota</taxon>
        <taxon>Neoptera</taxon>
        <taxon>Endopterygota</taxon>
        <taxon>Diptera</taxon>
        <taxon>Brachycera</taxon>
        <taxon>Muscomorpha</taxon>
        <taxon>Tephritoidea</taxon>
        <taxon>Tephritidae</taxon>
        <taxon>Ceratitis</taxon>
        <taxon>Ceratitis</taxon>
    </lineage>
</organism>
<dbReference type="Pfam" id="PF01097">
    <property type="entry name" value="Defensin_2"/>
    <property type="match status" value="1"/>
</dbReference>
<keyword evidence="2" id="KW-0732">Signal</keyword>
<dbReference type="InterPro" id="IPR036574">
    <property type="entry name" value="Scorpion_toxin-like_sf"/>
</dbReference>
<dbReference type="Gene3D" id="3.30.30.10">
    <property type="entry name" value="Knottin, scorpion toxin-like"/>
    <property type="match status" value="1"/>
</dbReference>
<dbReference type="EMBL" id="CAJHJT010000056">
    <property type="protein sequence ID" value="CAD7015289.1"/>
    <property type="molecule type" value="Genomic_DNA"/>
</dbReference>
<dbReference type="OrthoDB" id="10038290at2759"/>
<evidence type="ECO:0000313" key="5">
    <source>
        <dbReference type="Proteomes" id="UP000606786"/>
    </source>
</evidence>
<dbReference type="GO" id="GO:0050830">
    <property type="term" value="P:defense response to Gram-positive bacterium"/>
    <property type="evidence" value="ECO:0007669"/>
    <property type="project" value="UniProtKB-ARBA"/>
</dbReference>
<reference evidence="4" key="1">
    <citation type="submission" date="2020-11" db="EMBL/GenBank/DDBJ databases">
        <authorList>
            <person name="Whitehead M."/>
        </authorList>
    </citation>
    <scope>NUCLEOTIDE SEQUENCE</scope>
    <source>
        <strain evidence="4">EGII</strain>
    </source>
</reference>
<keyword evidence="5" id="KW-1185">Reference proteome</keyword>
<dbReference type="PROSITE" id="PS51378">
    <property type="entry name" value="INVERT_DEFENSINS"/>
    <property type="match status" value="1"/>
</dbReference>
<dbReference type="GO" id="GO:0005576">
    <property type="term" value="C:extracellular region"/>
    <property type="evidence" value="ECO:0007669"/>
    <property type="project" value="UniProtKB-ARBA"/>
</dbReference>
<keyword evidence="1" id="KW-1015">Disulfide bond</keyword>
<feature type="domain" description="Invertebrate defensins family profile" evidence="3">
    <location>
        <begin position="58"/>
        <end position="88"/>
    </location>
</feature>
<protein>
    <submittedName>
        <fullName evidence="4">(Mediterranean fruit fly) hypothetical protein</fullName>
    </submittedName>
</protein>
<feature type="signal peptide" evidence="2">
    <location>
        <begin position="1"/>
        <end position="22"/>
    </location>
</feature>
<dbReference type="SUPFAM" id="SSF57095">
    <property type="entry name" value="Scorpion toxin-like"/>
    <property type="match status" value="1"/>
</dbReference>
<accession>A0A811VM51</accession>
<evidence type="ECO:0000256" key="1">
    <source>
        <dbReference type="ARBA" id="ARBA00023157"/>
    </source>
</evidence>
<evidence type="ECO:0000256" key="2">
    <source>
        <dbReference type="SAM" id="SignalP"/>
    </source>
</evidence>
<comment type="caution">
    <text evidence="4">The sequence shown here is derived from an EMBL/GenBank/DDBJ whole genome shotgun (WGS) entry which is preliminary data.</text>
</comment>
<dbReference type="Proteomes" id="UP000606786">
    <property type="component" value="Unassembled WGS sequence"/>
</dbReference>
<name>A0A811VM51_CERCA</name>
<dbReference type="InterPro" id="IPR001542">
    <property type="entry name" value="Defensin_invertebrate/fungal"/>
</dbReference>